<keyword evidence="5" id="KW-0963">Cytoplasm</keyword>
<dbReference type="PANTHER" id="PTHR33202">
    <property type="entry name" value="ZINC UPTAKE REGULATION PROTEIN"/>
    <property type="match status" value="1"/>
</dbReference>
<dbReference type="GO" id="GO:0000976">
    <property type="term" value="F:transcription cis-regulatory region binding"/>
    <property type="evidence" value="ECO:0007669"/>
    <property type="project" value="TreeGrafter"/>
</dbReference>
<evidence type="ECO:0000313" key="21">
    <source>
        <dbReference type="EMBL" id="MCS4156755.1"/>
    </source>
</evidence>
<feature type="binding site" evidence="12">
    <location>
        <position position="145"/>
    </location>
    <ligand>
        <name>Zn(2+)</name>
        <dbReference type="ChEBI" id="CHEBI:29105"/>
    </ligand>
</feature>
<feature type="binding site" evidence="12">
    <location>
        <position position="150"/>
    </location>
    <ligand>
        <name>Zn(2+)</name>
        <dbReference type="ChEBI" id="CHEBI:29105"/>
    </ligand>
</feature>
<dbReference type="GeneID" id="83729716"/>
<dbReference type="Proteomes" id="UP001155010">
    <property type="component" value="Unassembled WGS sequence"/>
</dbReference>
<dbReference type="GO" id="GO:0008270">
    <property type="term" value="F:zinc ion binding"/>
    <property type="evidence" value="ECO:0007669"/>
    <property type="project" value="TreeGrafter"/>
</dbReference>
<evidence type="ECO:0000256" key="9">
    <source>
        <dbReference type="ARBA" id="ARBA00023015"/>
    </source>
</evidence>
<dbReference type="Proteomes" id="UP001155057">
    <property type="component" value="Unassembled WGS sequence"/>
</dbReference>
<dbReference type="GO" id="GO:0005829">
    <property type="term" value="C:cytosol"/>
    <property type="evidence" value="ECO:0007669"/>
    <property type="project" value="TreeGrafter"/>
</dbReference>
<evidence type="ECO:0000256" key="11">
    <source>
        <dbReference type="ARBA" id="ARBA00023163"/>
    </source>
</evidence>
<accession>A0A840D4S5</accession>
<evidence type="ECO:0000256" key="6">
    <source>
        <dbReference type="ARBA" id="ARBA00022491"/>
    </source>
</evidence>
<evidence type="ECO:0000313" key="17">
    <source>
        <dbReference type="EMBL" id="MCS3864186.1"/>
    </source>
</evidence>
<dbReference type="Proteomes" id="UP001155110">
    <property type="component" value="Unassembled WGS sequence"/>
</dbReference>
<keyword evidence="7 12" id="KW-0479">Metal-binding</keyword>
<keyword evidence="13" id="KW-0408">Iron</keyword>
<dbReference type="PANTHER" id="PTHR33202:SF2">
    <property type="entry name" value="FERRIC UPTAKE REGULATION PROTEIN"/>
    <property type="match status" value="1"/>
</dbReference>
<name>A0A840D4S5_9BACT</name>
<evidence type="ECO:0000313" key="22">
    <source>
        <dbReference type="Proteomes" id="UP001155040"/>
    </source>
</evidence>
<dbReference type="CDD" id="cd07153">
    <property type="entry name" value="Fur_like"/>
    <property type="match status" value="1"/>
</dbReference>
<keyword evidence="8 12" id="KW-0862">Zinc</keyword>
<evidence type="ECO:0000313" key="16">
    <source>
        <dbReference type="EMBL" id="MCS3710721.1"/>
    </source>
</evidence>
<evidence type="ECO:0000256" key="14">
    <source>
        <dbReference type="SAM" id="MobiDB-lite"/>
    </source>
</evidence>
<dbReference type="Pfam" id="PF01475">
    <property type="entry name" value="FUR"/>
    <property type="match status" value="1"/>
</dbReference>
<organism evidence="19 22">
    <name type="scientific">Salinibacter ruber</name>
    <dbReference type="NCBI Taxonomy" id="146919"/>
    <lineage>
        <taxon>Bacteria</taxon>
        <taxon>Pseudomonadati</taxon>
        <taxon>Rhodothermota</taxon>
        <taxon>Rhodothermia</taxon>
        <taxon>Rhodothermales</taxon>
        <taxon>Salinibacteraceae</taxon>
        <taxon>Salinibacter</taxon>
    </lineage>
</organism>
<dbReference type="Gene3D" id="1.10.10.10">
    <property type="entry name" value="Winged helix-like DNA-binding domain superfamily/Winged helix DNA-binding domain"/>
    <property type="match status" value="1"/>
</dbReference>
<dbReference type="Proteomes" id="UP001155027">
    <property type="component" value="Unassembled WGS sequence"/>
</dbReference>
<feature type="region of interest" description="Disordered" evidence="14">
    <location>
        <begin position="153"/>
        <end position="180"/>
    </location>
</feature>
<reference evidence="19" key="1">
    <citation type="submission" date="2022-08" db="EMBL/GenBank/DDBJ databases">
        <title>Genomic Encyclopedia of Type Strains, Phase V (KMG-V): Genome sequencing to study the core and pangenomes of soil and plant-associated prokaryotes.</title>
        <authorList>
            <person name="Whitman W."/>
        </authorList>
    </citation>
    <scope>NUCLEOTIDE SEQUENCE</scope>
    <source>
        <strain evidence="15">0</strain>
        <strain evidence="17">SP2016B</strain>
        <strain evidence="18">SP2017</strain>
        <strain evidence="21">SP3002</strain>
        <strain evidence="19">SP3012</strain>
        <strain evidence="20">SP3026</strain>
        <strain evidence="16">SP3049</strain>
    </source>
</reference>
<evidence type="ECO:0000256" key="1">
    <source>
        <dbReference type="ARBA" id="ARBA00004496"/>
    </source>
</evidence>
<dbReference type="EMBL" id="JANUAE010000008">
    <property type="protein sequence ID" value="MCS3710721.1"/>
    <property type="molecule type" value="Genomic_DNA"/>
</dbReference>
<comment type="subunit">
    <text evidence="3">Homodimer.</text>
</comment>
<dbReference type="EMBL" id="JANUBL010000001">
    <property type="protein sequence ID" value="MCS4120412.1"/>
    <property type="molecule type" value="Genomic_DNA"/>
</dbReference>
<dbReference type="Proteomes" id="UP001155040">
    <property type="component" value="Unassembled WGS sequence"/>
</dbReference>
<feature type="compositionally biased region" description="Low complexity" evidence="14">
    <location>
        <begin position="171"/>
        <end position="180"/>
    </location>
</feature>
<evidence type="ECO:0000256" key="5">
    <source>
        <dbReference type="ARBA" id="ARBA00022490"/>
    </source>
</evidence>
<dbReference type="EMBL" id="JANTYZ010000001">
    <property type="protein sequence ID" value="MCS3864186.1"/>
    <property type="molecule type" value="Genomic_DNA"/>
</dbReference>
<dbReference type="Proteomes" id="UP001155034">
    <property type="component" value="Unassembled WGS sequence"/>
</dbReference>
<evidence type="ECO:0000313" key="15">
    <source>
        <dbReference type="EMBL" id="MCS3677416.1"/>
    </source>
</evidence>
<evidence type="ECO:0000256" key="3">
    <source>
        <dbReference type="ARBA" id="ARBA00011738"/>
    </source>
</evidence>
<feature type="binding site" evidence="12">
    <location>
        <position position="105"/>
    </location>
    <ligand>
        <name>Zn(2+)</name>
        <dbReference type="ChEBI" id="CHEBI:29105"/>
    </ligand>
</feature>
<dbReference type="InterPro" id="IPR043135">
    <property type="entry name" value="Fur_C"/>
</dbReference>
<dbReference type="GO" id="GO:1900376">
    <property type="term" value="P:regulation of secondary metabolite biosynthetic process"/>
    <property type="evidence" value="ECO:0007669"/>
    <property type="project" value="TreeGrafter"/>
</dbReference>
<comment type="caution">
    <text evidence="19">The sequence shown here is derived from an EMBL/GenBank/DDBJ whole genome shotgun (WGS) entry which is preliminary data.</text>
</comment>
<dbReference type="EMBL" id="JANUBB010000001">
    <property type="protein sequence ID" value="MCS3950329.1"/>
    <property type="molecule type" value="Genomic_DNA"/>
</dbReference>
<evidence type="ECO:0000256" key="13">
    <source>
        <dbReference type="PIRSR" id="PIRSR602481-2"/>
    </source>
</evidence>
<keyword evidence="11" id="KW-0804">Transcription</keyword>
<dbReference type="InterPro" id="IPR036388">
    <property type="entry name" value="WH-like_DNA-bd_sf"/>
</dbReference>
<keyword evidence="6" id="KW-0678">Repressor</keyword>
<keyword evidence="9" id="KW-0805">Transcription regulation</keyword>
<dbReference type="GO" id="GO:0003700">
    <property type="term" value="F:DNA-binding transcription factor activity"/>
    <property type="evidence" value="ECO:0007669"/>
    <property type="project" value="InterPro"/>
</dbReference>
<dbReference type="Gene3D" id="3.30.1490.190">
    <property type="match status" value="1"/>
</dbReference>
<comment type="similarity">
    <text evidence="2">Belongs to the Fur family.</text>
</comment>
<evidence type="ECO:0000256" key="2">
    <source>
        <dbReference type="ARBA" id="ARBA00007957"/>
    </source>
</evidence>
<dbReference type="Proteomes" id="UP001155144">
    <property type="component" value="Unassembled WGS sequence"/>
</dbReference>
<dbReference type="SUPFAM" id="SSF46785">
    <property type="entry name" value="Winged helix' DNA-binding domain"/>
    <property type="match status" value="1"/>
</dbReference>
<evidence type="ECO:0000256" key="12">
    <source>
        <dbReference type="PIRSR" id="PIRSR602481-1"/>
    </source>
</evidence>
<comment type="subcellular location">
    <subcellularLocation>
        <location evidence="1">Cytoplasm</location>
    </subcellularLocation>
</comment>
<dbReference type="InterPro" id="IPR036390">
    <property type="entry name" value="WH_DNA-bd_sf"/>
</dbReference>
<evidence type="ECO:0000256" key="8">
    <source>
        <dbReference type="ARBA" id="ARBA00022833"/>
    </source>
</evidence>
<feature type="binding site" evidence="13">
    <location>
        <position position="101"/>
    </location>
    <ligand>
        <name>Fe cation</name>
        <dbReference type="ChEBI" id="CHEBI:24875"/>
    </ligand>
</feature>
<keyword evidence="10" id="KW-0238">DNA-binding</keyword>
<feature type="binding site" evidence="12">
    <location>
        <position position="108"/>
    </location>
    <ligand>
        <name>Zn(2+)</name>
        <dbReference type="ChEBI" id="CHEBI:29105"/>
    </ligand>
</feature>
<dbReference type="GO" id="GO:0045892">
    <property type="term" value="P:negative regulation of DNA-templated transcription"/>
    <property type="evidence" value="ECO:0007669"/>
    <property type="project" value="TreeGrafter"/>
</dbReference>
<evidence type="ECO:0000256" key="10">
    <source>
        <dbReference type="ARBA" id="ARBA00023125"/>
    </source>
</evidence>
<dbReference type="OMA" id="HDHVILT"/>
<comment type="cofactor">
    <cofactor evidence="12">
        <name>Zn(2+)</name>
        <dbReference type="ChEBI" id="CHEBI:29105"/>
    </cofactor>
    <text evidence="12">Binds 1 zinc ion per subunit.</text>
</comment>
<gene>
    <name evidence="20" type="ORF">GGP45_000730</name>
    <name evidence="16" type="ORF">GGP61_002341</name>
    <name evidence="15" type="ORF">GGP71_001332</name>
    <name evidence="17" type="ORF">GGP82_000717</name>
    <name evidence="18" type="ORF">GGP83_000255</name>
    <name evidence="21" type="ORF">GGP99_000697</name>
    <name evidence="19" type="ORF">GGQ01_001432</name>
</gene>
<evidence type="ECO:0000313" key="19">
    <source>
        <dbReference type="EMBL" id="MCS4036372.1"/>
    </source>
</evidence>
<sequence>MSTLPQQKIDEVRSIFQAFLKKRNKRQTPERFAVLEEIYQTEDHIDADELYVRLKQDGTEVSRATVYNTLELLLECDLVVRHQFGKNQAKYERAYSYWQHDHLICMDCNELFEFCDPRLQSIQEMVADIYEFEIKHHSLNMYGHCIRENCPNRAEDSDRDEADSADKTTAKKAATNEAES</sequence>
<proteinExistence type="inferred from homology"/>
<dbReference type="EMBL" id="JANUBF010000007">
    <property type="protein sequence ID" value="MCS4036372.1"/>
    <property type="molecule type" value="Genomic_DNA"/>
</dbReference>
<dbReference type="InterPro" id="IPR002481">
    <property type="entry name" value="FUR"/>
</dbReference>
<dbReference type="EMBL" id="JANUAU010000003">
    <property type="protein sequence ID" value="MCS3677416.1"/>
    <property type="molecule type" value="Genomic_DNA"/>
</dbReference>
<dbReference type="EMBL" id="JANTZM010000003">
    <property type="protein sequence ID" value="MCS4156755.1"/>
    <property type="molecule type" value="Genomic_DNA"/>
</dbReference>
<dbReference type="RefSeq" id="WP_011405408.1">
    <property type="nucleotide sequence ID" value="NZ_CALTRV010000004.1"/>
</dbReference>
<dbReference type="AlphaFoldDB" id="A0A840D4S5"/>
<evidence type="ECO:0000313" key="20">
    <source>
        <dbReference type="EMBL" id="MCS4120412.1"/>
    </source>
</evidence>
<comment type="cofactor">
    <cofactor evidence="13">
        <name>Mn(2+)</name>
        <dbReference type="ChEBI" id="CHEBI:29035"/>
    </cofactor>
    <cofactor evidence="13">
        <name>Fe(2+)</name>
        <dbReference type="ChEBI" id="CHEBI:29033"/>
    </cofactor>
    <text evidence="13">Binds 1 Mn(2+) or Fe(2+) ion per subunit.</text>
</comment>
<feature type="binding site" evidence="13">
    <location>
        <position position="137"/>
    </location>
    <ligand>
        <name>Fe cation</name>
        <dbReference type="ChEBI" id="CHEBI:24875"/>
    </ligand>
</feature>
<evidence type="ECO:0000256" key="4">
    <source>
        <dbReference type="ARBA" id="ARBA00020910"/>
    </source>
</evidence>
<evidence type="ECO:0000256" key="7">
    <source>
        <dbReference type="ARBA" id="ARBA00022723"/>
    </source>
</evidence>
<protein>
    <recommendedName>
        <fullName evidence="4">Ferric uptake regulation protein</fullName>
    </recommendedName>
</protein>
<evidence type="ECO:0000313" key="18">
    <source>
        <dbReference type="EMBL" id="MCS3950329.1"/>
    </source>
</evidence>